<evidence type="ECO:0000259" key="1">
    <source>
        <dbReference type="Pfam" id="PF04480"/>
    </source>
</evidence>
<sequence length="290" mass="34033">MNNFTALERVMGDALLRNNIFFDEQVYTKTELGFYIFDYVVYGDACKIVVECDGPHHEDPYRMLLDSKRDFWSIQNGVQSVLRFSMFEIYLSVDKCIDKIIQEIKTLDSVLANDKERMIIVAKEKEAIRLKKATRSYSLYSNLRVKVWTDKELELKKKQEEKAIKRFMRNSDTSLSHTFISAEKNEAILDNQTKSKPEDEITDMIPVHEREILEILRKLPLIEKKLLWFIVQRSNKDGISIYNGSPKSIEYLCGRKLLIRNNLYTGEGLSLFVLPGSPYLLRILLRWKKK</sequence>
<evidence type="ECO:0000313" key="2">
    <source>
        <dbReference type="EMBL" id="MBW7455740.1"/>
    </source>
</evidence>
<proteinExistence type="predicted"/>
<gene>
    <name evidence="2" type="ORF">K0U00_17070</name>
</gene>
<name>A0ABS7C4E0_9BACL</name>
<dbReference type="GO" id="GO:0004519">
    <property type="term" value="F:endonuclease activity"/>
    <property type="evidence" value="ECO:0007669"/>
    <property type="project" value="UniProtKB-KW"/>
</dbReference>
<dbReference type="InterPro" id="IPR007569">
    <property type="entry name" value="DUF559"/>
</dbReference>
<reference evidence="2 3" key="1">
    <citation type="submission" date="2021-07" db="EMBL/GenBank/DDBJ databases">
        <title>Paenibacillus radiodurans sp. nov., isolated from the southeastern edge of Tengger Desert.</title>
        <authorList>
            <person name="Zhang G."/>
        </authorList>
    </citation>
    <scope>NUCLEOTIDE SEQUENCE [LARGE SCALE GENOMIC DNA]</scope>
    <source>
        <strain evidence="2 3">CCM 7311</strain>
    </source>
</reference>
<dbReference type="RefSeq" id="WP_210037429.1">
    <property type="nucleotide sequence ID" value="NZ_JBHLVU010000004.1"/>
</dbReference>
<dbReference type="Proteomes" id="UP001519887">
    <property type="component" value="Unassembled WGS sequence"/>
</dbReference>
<dbReference type="EMBL" id="JAHZIK010000424">
    <property type="protein sequence ID" value="MBW7455740.1"/>
    <property type="molecule type" value="Genomic_DNA"/>
</dbReference>
<keyword evidence="2" id="KW-0378">Hydrolase</keyword>
<organism evidence="2 3">
    <name type="scientific">Paenibacillus sepulcri</name>
    <dbReference type="NCBI Taxonomy" id="359917"/>
    <lineage>
        <taxon>Bacteria</taxon>
        <taxon>Bacillati</taxon>
        <taxon>Bacillota</taxon>
        <taxon>Bacilli</taxon>
        <taxon>Bacillales</taxon>
        <taxon>Paenibacillaceae</taxon>
        <taxon>Paenibacillus</taxon>
    </lineage>
</organism>
<comment type="caution">
    <text evidence="2">The sequence shown here is derived from an EMBL/GenBank/DDBJ whole genome shotgun (WGS) entry which is preliminary data.</text>
</comment>
<keyword evidence="3" id="KW-1185">Reference proteome</keyword>
<feature type="domain" description="DUF559" evidence="1">
    <location>
        <begin position="6"/>
        <end position="104"/>
    </location>
</feature>
<dbReference type="Pfam" id="PF04480">
    <property type="entry name" value="DUF559"/>
    <property type="match status" value="1"/>
</dbReference>
<accession>A0ABS7C4E0</accession>
<evidence type="ECO:0000313" key="3">
    <source>
        <dbReference type="Proteomes" id="UP001519887"/>
    </source>
</evidence>
<keyword evidence="2" id="KW-0540">Nuclease</keyword>
<keyword evidence="2" id="KW-0255">Endonuclease</keyword>
<protein>
    <submittedName>
        <fullName evidence="2">Endonuclease domain-containing protein</fullName>
    </submittedName>
</protein>